<evidence type="ECO:0000313" key="2">
    <source>
        <dbReference type="EMBL" id="MDC8758244.1"/>
    </source>
</evidence>
<dbReference type="InterPro" id="IPR014756">
    <property type="entry name" value="Ig_E-set"/>
</dbReference>
<evidence type="ECO:0000259" key="1">
    <source>
        <dbReference type="Pfam" id="PF01833"/>
    </source>
</evidence>
<gene>
    <name evidence="2" type="ORF">OIK44_11655</name>
</gene>
<reference evidence="2 3" key="1">
    <citation type="submission" date="2022-10" db="EMBL/GenBank/DDBJ databases">
        <title>Janthinobacterium sp. hw3 Genome sequencing.</title>
        <authorList>
            <person name="Park S."/>
        </authorList>
    </citation>
    <scope>NUCLEOTIDE SEQUENCE [LARGE SCALE GENOMIC DNA]</scope>
    <source>
        <strain evidence="3">hw3</strain>
    </source>
</reference>
<dbReference type="Proteomes" id="UP001221208">
    <property type="component" value="Unassembled WGS sequence"/>
</dbReference>
<sequence>MLNRTPVVIRSVSPLQGHEGTIVTLQGSGFARHIRNNCVVIGGMGACARAEPHSTDTELKVRIGPVARETAGDLLMWPGVGGELFTEEISYGNTRLHLSEAAVFRNGAPVAAAGIHFKLDKASPDTYSGAFEKSARGQVQLGGQETAPVMRVAFPKGFSAGRHKKVDVCVVLKEPTLAVDISASIAGKSGDDEECLRAVAKAISLNAGLMGERVFADVGTNAQTGELELYITKPYLENGMVTIHFS</sequence>
<dbReference type="SUPFAM" id="SSF81296">
    <property type="entry name" value="E set domains"/>
    <property type="match status" value="1"/>
</dbReference>
<dbReference type="InterPro" id="IPR013783">
    <property type="entry name" value="Ig-like_fold"/>
</dbReference>
<evidence type="ECO:0000313" key="3">
    <source>
        <dbReference type="Proteomes" id="UP001221208"/>
    </source>
</evidence>
<dbReference type="RefSeq" id="WP_273670922.1">
    <property type="nucleotide sequence ID" value="NZ_JAQQXR010000004.1"/>
</dbReference>
<protein>
    <submittedName>
        <fullName evidence="2">IPT/TIG domain-containing protein</fullName>
    </submittedName>
</protein>
<accession>A0ABT5JZV3</accession>
<organism evidence="2 3">
    <name type="scientific">Janthinobacterium fluminis</name>
    <dbReference type="NCBI Taxonomy" id="2987524"/>
    <lineage>
        <taxon>Bacteria</taxon>
        <taxon>Pseudomonadati</taxon>
        <taxon>Pseudomonadota</taxon>
        <taxon>Betaproteobacteria</taxon>
        <taxon>Burkholderiales</taxon>
        <taxon>Oxalobacteraceae</taxon>
        <taxon>Janthinobacterium</taxon>
    </lineage>
</organism>
<dbReference type="Gene3D" id="2.60.40.10">
    <property type="entry name" value="Immunoglobulins"/>
    <property type="match status" value="1"/>
</dbReference>
<dbReference type="Pfam" id="PF01833">
    <property type="entry name" value="TIG"/>
    <property type="match status" value="1"/>
</dbReference>
<dbReference type="CDD" id="cd00102">
    <property type="entry name" value="IPT"/>
    <property type="match status" value="1"/>
</dbReference>
<dbReference type="EMBL" id="JAQQXR010000004">
    <property type="protein sequence ID" value="MDC8758244.1"/>
    <property type="molecule type" value="Genomic_DNA"/>
</dbReference>
<dbReference type="InterPro" id="IPR002909">
    <property type="entry name" value="IPT_dom"/>
</dbReference>
<proteinExistence type="predicted"/>
<name>A0ABT5JZV3_9BURK</name>
<feature type="domain" description="IPT/TIG" evidence="1">
    <location>
        <begin position="8"/>
        <end position="67"/>
    </location>
</feature>
<keyword evidence="3" id="KW-1185">Reference proteome</keyword>
<comment type="caution">
    <text evidence="2">The sequence shown here is derived from an EMBL/GenBank/DDBJ whole genome shotgun (WGS) entry which is preliminary data.</text>
</comment>